<dbReference type="PANTHER" id="PTHR33164:SF99">
    <property type="entry name" value="MARR FAMILY REGULATORY PROTEIN"/>
    <property type="match status" value="1"/>
</dbReference>
<dbReference type="InterPro" id="IPR036388">
    <property type="entry name" value="WH-like_DNA-bd_sf"/>
</dbReference>
<evidence type="ECO:0000313" key="4">
    <source>
        <dbReference type="Proteomes" id="UP001202244"/>
    </source>
</evidence>
<keyword evidence="4" id="KW-1185">Reference proteome</keyword>
<organism evidence="3 4">
    <name type="scientific">Streptomyces tubbatahanensis</name>
    <dbReference type="NCBI Taxonomy" id="2923272"/>
    <lineage>
        <taxon>Bacteria</taxon>
        <taxon>Bacillati</taxon>
        <taxon>Actinomycetota</taxon>
        <taxon>Actinomycetes</taxon>
        <taxon>Kitasatosporales</taxon>
        <taxon>Streptomycetaceae</taxon>
        <taxon>Streptomyces</taxon>
    </lineage>
</organism>
<name>A0ABY3XSP3_9ACTN</name>
<dbReference type="SMART" id="SM00347">
    <property type="entry name" value="HTH_MARR"/>
    <property type="match status" value="1"/>
</dbReference>
<dbReference type="PRINTS" id="PR00598">
    <property type="entry name" value="HTHMARR"/>
</dbReference>
<dbReference type="Pfam" id="PF12802">
    <property type="entry name" value="MarR_2"/>
    <property type="match status" value="1"/>
</dbReference>
<evidence type="ECO:0000256" key="1">
    <source>
        <dbReference type="SAM" id="MobiDB-lite"/>
    </source>
</evidence>
<protein>
    <submittedName>
        <fullName evidence="3">MarR family transcriptional regulator</fullName>
    </submittedName>
</protein>
<evidence type="ECO:0000313" key="3">
    <source>
        <dbReference type="EMBL" id="UNS97415.1"/>
    </source>
</evidence>
<dbReference type="InterPro" id="IPR000835">
    <property type="entry name" value="HTH_MarR-typ"/>
</dbReference>
<sequence>MEGTRWLDERQMAAWQGFLEATSRVSRHVEQQLKEDAGLSHPQYEVLVRLAGAPGGELRMTDLAEGLFISKSNLTYQVGQLEKHGLVRRRSCPTDVRGILAVLTEEGRDTLRAAAPGHVAAVRAALIDVLEPDETDTIARALGRVGARLRPPARNPEGMEAAETEAAETETQGAGSSESGGMSTSSS</sequence>
<evidence type="ECO:0000259" key="2">
    <source>
        <dbReference type="PROSITE" id="PS50995"/>
    </source>
</evidence>
<feature type="region of interest" description="Disordered" evidence="1">
    <location>
        <begin position="149"/>
        <end position="187"/>
    </location>
</feature>
<dbReference type="EMBL" id="CP093846">
    <property type="protein sequence ID" value="UNS97415.1"/>
    <property type="molecule type" value="Genomic_DNA"/>
</dbReference>
<reference evidence="3 4" key="1">
    <citation type="journal article" date="2023" name="Microbiol. Spectr.">
        <title>Synergy between Genome Mining, Metabolomics, and Bioinformatics Uncovers Antibacterial Chlorinated Carbazole Alkaloids and Their Biosynthetic Gene Cluster from Streptomyces tubbatahanensis sp. nov., a Novel Actinomycete Isolated from Sulu Sea, Philippines.</title>
        <authorList>
            <person name="Tenebro C.P."/>
            <person name="Trono D.J.V.L."/>
            <person name="Balida L.A.P."/>
            <person name="Bayog L.K.A."/>
            <person name="Bruna J.R."/>
            <person name="Sabido E.M."/>
            <person name="Caspe D.P.C."/>
            <person name="de Los Santos E.L.C."/>
            <person name="Saludes J.P."/>
            <person name="Dalisay D.S."/>
        </authorList>
    </citation>
    <scope>NUCLEOTIDE SEQUENCE [LARGE SCALE GENOMIC DNA]</scope>
    <source>
        <strain evidence="3 4">DSD3025</strain>
    </source>
</reference>
<dbReference type="InterPro" id="IPR036390">
    <property type="entry name" value="WH_DNA-bd_sf"/>
</dbReference>
<gene>
    <name evidence="3" type="ORF">MMF93_13590</name>
</gene>
<dbReference type="Gene3D" id="1.10.10.10">
    <property type="entry name" value="Winged helix-like DNA-binding domain superfamily/Winged helix DNA-binding domain"/>
    <property type="match status" value="1"/>
</dbReference>
<dbReference type="PROSITE" id="PS50995">
    <property type="entry name" value="HTH_MARR_2"/>
    <property type="match status" value="1"/>
</dbReference>
<dbReference type="SUPFAM" id="SSF46785">
    <property type="entry name" value="Winged helix' DNA-binding domain"/>
    <property type="match status" value="1"/>
</dbReference>
<proteinExistence type="predicted"/>
<dbReference type="Proteomes" id="UP001202244">
    <property type="component" value="Chromosome"/>
</dbReference>
<feature type="compositionally biased region" description="Low complexity" evidence="1">
    <location>
        <begin position="169"/>
        <end position="187"/>
    </location>
</feature>
<dbReference type="InterPro" id="IPR039422">
    <property type="entry name" value="MarR/SlyA-like"/>
</dbReference>
<feature type="domain" description="HTH marR-type" evidence="2">
    <location>
        <begin position="1"/>
        <end position="147"/>
    </location>
</feature>
<dbReference type="PANTHER" id="PTHR33164">
    <property type="entry name" value="TRANSCRIPTIONAL REGULATOR, MARR FAMILY"/>
    <property type="match status" value="1"/>
</dbReference>
<dbReference type="RefSeq" id="WP_242751552.1">
    <property type="nucleotide sequence ID" value="NZ_CP093846.1"/>
</dbReference>
<accession>A0ABY3XSP3</accession>